<dbReference type="GO" id="GO:0016491">
    <property type="term" value="F:oxidoreductase activity"/>
    <property type="evidence" value="ECO:0007669"/>
    <property type="project" value="TreeGrafter"/>
</dbReference>
<feature type="region of interest" description="Disordered" evidence="2">
    <location>
        <begin position="118"/>
        <end position="151"/>
    </location>
</feature>
<organism evidence="4 5">
    <name type="scientific">Maioricimonas rarisocia</name>
    <dbReference type="NCBI Taxonomy" id="2528026"/>
    <lineage>
        <taxon>Bacteria</taxon>
        <taxon>Pseudomonadati</taxon>
        <taxon>Planctomycetota</taxon>
        <taxon>Planctomycetia</taxon>
        <taxon>Planctomycetales</taxon>
        <taxon>Planctomycetaceae</taxon>
        <taxon>Maioricimonas</taxon>
    </lineage>
</organism>
<dbReference type="InterPro" id="IPR016024">
    <property type="entry name" value="ARM-type_fold"/>
</dbReference>
<feature type="signal peptide" evidence="3">
    <location>
        <begin position="1"/>
        <end position="19"/>
    </location>
</feature>
<dbReference type="InterPro" id="IPR011990">
    <property type="entry name" value="TPR-like_helical_dom_sf"/>
</dbReference>
<evidence type="ECO:0000256" key="1">
    <source>
        <dbReference type="PROSITE-ProRule" id="PRU00339"/>
    </source>
</evidence>
<dbReference type="PANTHER" id="PTHR12697">
    <property type="entry name" value="PBS LYASE HEAT-LIKE PROTEIN"/>
    <property type="match status" value="1"/>
</dbReference>
<evidence type="ECO:0000313" key="4">
    <source>
        <dbReference type="EMBL" id="QDU40685.1"/>
    </source>
</evidence>
<dbReference type="InterPro" id="IPR019734">
    <property type="entry name" value="TPR_rpt"/>
</dbReference>
<dbReference type="AlphaFoldDB" id="A0A517ZE03"/>
<dbReference type="Proteomes" id="UP000320496">
    <property type="component" value="Chromosome"/>
</dbReference>
<feature type="repeat" description="TPR" evidence="1">
    <location>
        <begin position="44"/>
        <end position="77"/>
    </location>
</feature>
<dbReference type="SUPFAM" id="SSF48371">
    <property type="entry name" value="ARM repeat"/>
    <property type="match status" value="2"/>
</dbReference>
<dbReference type="PROSITE" id="PS50005">
    <property type="entry name" value="TPR"/>
    <property type="match status" value="1"/>
</dbReference>
<dbReference type="SMART" id="SM00567">
    <property type="entry name" value="EZ_HEAT"/>
    <property type="match status" value="3"/>
</dbReference>
<sequence length="589" mass="60333" precursor="true">MRISSRYTLLLGLPLAWLATGCATSPRTASTPPQAIQSQHAVSDARLRILAQEFERRGQYDEAAGLYQRSLQINPNQPDVQRKLQMLASRSRLHRKSAPGAAPEAAPAETMIAGKDAADVSPAPPAATPEPAMAAAAEQAPAPTNVTPASATATTGRTIATANLPSSTLPDEPVEAEVASTDIPAPSARPFPGAASEPAAVDTPAEPTEAIAAAAPTSAPAQAEQDMSGELPRIIARPTTPRPAVAATDIRPSEVVEAAALAPAPAGKASVVITPMSDFAGIDVAKASDEATATTPIEATVGAGSDDDATLVVAADAATEQAVTEQAAVVEPAADSEAGSSESVWKPTSLTRLCKDAHAAVLTQVARLDSDDPAVRKDALTELARMGRAASTASLAVRTLQSDSDPAVRGHVAWAMWCIDNDTWNSVPTLQELLGNDDPEVVQFACYVLGTMGQDAAEAIPELEQLIGRADGATRLHAAEATARIDGTNTAAIDVLVAALSDEAVETRWLAAIALSSASDATSTRVVEALTASLTDESADVRSAAALSLGGFGSAAETARQSLESVSENDEPVVQDAARTALACIALTE</sequence>
<dbReference type="InterPro" id="IPR004155">
    <property type="entry name" value="PBS_lyase_HEAT"/>
</dbReference>
<dbReference type="Gene3D" id="1.25.10.10">
    <property type="entry name" value="Leucine-rich Repeat Variant"/>
    <property type="match status" value="2"/>
</dbReference>
<evidence type="ECO:0000313" key="5">
    <source>
        <dbReference type="Proteomes" id="UP000320496"/>
    </source>
</evidence>
<dbReference type="PANTHER" id="PTHR12697:SF5">
    <property type="entry name" value="DEOXYHYPUSINE HYDROXYLASE"/>
    <property type="match status" value="1"/>
</dbReference>
<proteinExistence type="predicted"/>
<dbReference type="EMBL" id="CP036275">
    <property type="protein sequence ID" value="QDU40685.1"/>
    <property type="molecule type" value="Genomic_DNA"/>
</dbReference>
<name>A0A517ZE03_9PLAN</name>
<dbReference type="Gene3D" id="1.25.40.10">
    <property type="entry name" value="Tetratricopeptide repeat domain"/>
    <property type="match status" value="1"/>
</dbReference>
<dbReference type="InterPro" id="IPR011989">
    <property type="entry name" value="ARM-like"/>
</dbReference>
<dbReference type="RefSeq" id="WP_197443787.1">
    <property type="nucleotide sequence ID" value="NZ_CP036275.1"/>
</dbReference>
<dbReference type="Pfam" id="PF13646">
    <property type="entry name" value="HEAT_2"/>
    <property type="match status" value="2"/>
</dbReference>
<keyword evidence="3" id="KW-0732">Signal</keyword>
<keyword evidence="5" id="KW-1185">Reference proteome</keyword>
<gene>
    <name evidence="4" type="ORF">Mal4_50430</name>
</gene>
<evidence type="ECO:0000256" key="2">
    <source>
        <dbReference type="SAM" id="MobiDB-lite"/>
    </source>
</evidence>
<feature type="compositionally biased region" description="Low complexity" evidence="2">
    <location>
        <begin position="129"/>
        <end position="151"/>
    </location>
</feature>
<dbReference type="PROSITE" id="PS51257">
    <property type="entry name" value="PROKAR_LIPOPROTEIN"/>
    <property type="match status" value="1"/>
</dbReference>
<dbReference type="KEGG" id="mri:Mal4_50430"/>
<feature type="region of interest" description="Disordered" evidence="2">
    <location>
        <begin position="183"/>
        <end position="205"/>
    </location>
</feature>
<protein>
    <submittedName>
        <fullName evidence="4">HEAT repeat protein</fullName>
    </submittedName>
</protein>
<reference evidence="4 5" key="1">
    <citation type="submission" date="2019-02" db="EMBL/GenBank/DDBJ databases">
        <title>Deep-cultivation of Planctomycetes and their phenomic and genomic characterization uncovers novel biology.</title>
        <authorList>
            <person name="Wiegand S."/>
            <person name="Jogler M."/>
            <person name="Boedeker C."/>
            <person name="Pinto D."/>
            <person name="Vollmers J."/>
            <person name="Rivas-Marin E."/>
            <person name="Kohn T."/>
            <person name="Peeters S.H."/>
            <person name="Heuer A."/>
            <person name="Rast P."/>
            <person name="Oberbeckmann S."/>
            <person name="Bunk B."/>
            <person name="Jeske O."/>
            <person name="Meyerdierks A."/>
            <person name="Storesund J.E."/>
            <person name="Kallscheuer N."/>
            <person name="Luecker S."/>
            <person name="Lage O.M."/>
            <person name="Pohl T."/>
            <person name="Merkel B.J."/>
            <person name="Hornburger P."/>
            <person name="Mueller R.-W."/>
            <person name="Bruemmer F."/>
            <person name="Labrenz M."/>
            <person name="Spormann A.M."/>
            <person name="Op den Camp H."/>
            <person name="Overmann J."/>
            <person name="Amann R."/>
            <person name="Jetten M.S.M."/>
            <person name="Mascher T."/>
            <person name="Medema M.H."/>
            <person name="Devos D.P."/>
            <person name="Kaster A.-K."/>
            <person name="Ovreas L."/>
            <person name="Rohde M."/>
            <person name="Galperin M.Y."/>
            <person name="Jogler C."/>
        </authorList>
    </citation>
    <scope>NUCLEOTIDE SEQUENCE [LARGE SCALE GENOMIC DNA]</scope>
    <source>
        <strain evidence="4 5">Mal4</strain>
    </source>
</reference>
<feature type="chain" id="PRO_5021936415" evidence="3">
    <location>
        <begin position="20"/>
        <end position="589"/>
    </location>
</feature>
<evidence type="ECO:0000256" key="3">
    <source>
        <dbReference type="SAM" id="SignalP"/>
    </source>
</evidence>
<accession>A0A517ZE03</accession>
<keyword evidence="1" id="KW-0802">TPR repeat</keyword>